<name>A0A5Q2N4P9_9FIRM</name>
<dbReference type="AlphaFoldDB" id="A0A5Q2N4P9"/>
<dbReference type="KEGG" id="hcv:FTV88_2493"/>
<dbReference type="SUPFAM" id="SSF50475">
    <property type="entry name" value="FMN-binding split barrel"/>
    <property type="match status" value="1"/>
</dbReference>
<gene>
    <name evidence="1" type="ORF">FTV88_2493</name>
</gene>
<dbReference type="EC" id="1.4.3.5" evidence="1"/>
<dbReference type="EMBL" id="CP045875">
    <property type="protein sequence ID" value="QGG48586.1"/>
    <property type="molecule type" value="Genomic_DNA"/>
</dbReference>
<reference evidence="2" key="1">
    <citation type="submission" date="2019-11" db="EMBL/GenBank/DDBJ databases">
        <title>Genome sequence of Heliorestis convoluta strain HH, an alkaliphilic and minimalistic phototrophic bacterium from a soda lake in Egypt.</title>
        <authorList>
            <person name="Dewey E.D."/>
            <person name="Stokes L.M."/>
            <person name="Burchell B.M."/>
            <person name="Shaffer K.N."/>
            <person name="Huntington A.M."/>
            <person name="Baker J.M."/>
            <person name="Nadendla S."/>
            <person name="Giglio M.G."/>
            <person name="Touchman J.W."/>
            <person name="Blankenship R.E."/>
            <person name="Madigan M.T."/>
            <person name="Sattley W.M."/>
        </authorList>
    </citation>
    <scope>NUCLEOTIDE SEQUENCE [LARGE SCALE GENOMIC DNA]</scope>
    <source>
        <strain evidence="2">HH</strain>
    </source>
</reference>
<proteinExistence type="predicted"/>
<dbReference type="RefSeq" id="WP_207707865.1">
    <property type="nucleotide sequence ID" value="NZ_CP045875.1"/>
</dbReference>
<protein>
    <submittedName>
        <fullName evidence="1">Pyridoxamine 5'-phosphate oxidase family protein</fullName>
        <ecNumber evidence="1">1.4.3.5</ecNumber>
    </submittedName>
</protein>
<dbReference type="Proteomes" id="UP000366051">
    <property type="component" value="Chromosome"/>
</dbReference>
<dbReference type="Gene3D" id="2.30.110.10">
    <property type="entry name" value="Electron Transport, Fmn-binding Protein, Chain A"/>
    <property type="match status" value="1"/>
</dbReference>
<dbReference type="GO" id="GO:0004733">
    <property type="term" value="F:pyridoxamine phosphate oxidase activity"/>
    <property type="evidence" value="ECO:0007669"/>
    <property type="project" value="UniProtKB-EC"/>
</dbReference>
<evidence type="ECO:0000313" key="1">
    <source>
        <dbReference type="EMBL" id="QGG48586.1"/>
    </source>
</evidence>
<keyword evidence="2" id="KW-1185">Reference proteome</keyword>
<evidence type="ECO:0000313" key="2">
    <source>
        <dbReference type="Proteomes" id="UP000366051"/>
    </source>
</evidence>
<dbReference type="InterPro" id="IPR012349">
    <property type="entry name" value="Split_barrel_FMN-bd"/>
</dbReference>
<organism evidence="1 2">
    <name type="scientific">Heliorestis convoluta</name>
    <dbReference type="NCBI Taxonomy" id="356322"/>
    <lineage>
        <taxon>Bacteria</taxon>
        <taxon>Bacillati</taxon>
        <taxon>Bacillota</taxon>
        <taxon>Clostridia</taxon>
        <taxon>Eubacteriales</taxon>
        <taxon>Heliobacteriaceae</taxon>
        <taxon>Heliorestis</taxon>
    </lineage>
</organism>
<sequence>MKAYFEKAQGTGILSTADGEGNVNAALYATPHFMEDGTVAFIMRERLTYQNVQANPKACYLFKEAHKIGGYRLYLTKVKEEVDSELLFEIRRKETHIQEDEKLYLVYFNVDKILPILGGKEVTSCPHSKGCC</sequence>
<accession>A0A5Q2N4P9</accession>
<dbReference type="PANTHER" id="PTHR40660:SF1">
    <property type="entry name" value="5'-PHOSPHATE OXIDASE PUTATIVE DOMAIN-CONTAINING PROTEIN-RELATED"/>
    <property type="match status" value="1"/>
</dbReference>
<keyword evidence="1" id="KW-0560">Oxidoreductase</keyword>
<dbReference type="PANTHER" id="PTHR40660">
    <property type="entry name" value="5'-PHOSPHATE OXIDASE PUTATIVE DOMAIN-CONTAINING PROTEIN-RELATED"/>
    <property type="match status" value="1"/>
</dbReference>